<dbReference type="EMBL" id="MHPU01000016">
    <property type="protein sequence ID" value="OGZ88826.1"/>
    <property type="molecule type" value="Genomic_DNA"/>
</dbReference>
<protein>
    <recommendedName>
        <fullName evidence="2">Zinc-ribbon domain-containing protein</fullName>
    </recommendedName>
</protein>
<evidence type="ECO:0000313" key="4">
    <source>
        <dbReference type="Proteomes" id="UP000178935"/>
    </source>
</evidence>
<organism evidence="3 4">
    <name type="scientific">Candidatus Staskawiczbacteria bacterium RIFOXYD1_FULL_32_13</name>
    <dbReference type="NCBI Taxonomy" id="1802234"/>
    <lineage>
        <taxon>Bacteria</taxon>
        <taxon>Candidatus Staskawicziibacteriota</taxon>
    </lineage>
</organism>
<evidence type="ECO:0000259" key="2">
    <source>
        <dbReference type="Pfam" id="PF13240"/>
    </source>
</evidence>
<feature type="region of interest" description="Disordered" evidence="1">
    <location>
        <begin position="1"/>
        <end position="34"/>
    </location>
</feature>
<dbReference type="Pfam" id="PF13240">
    <property type="entry name" value="Zn_Ribbon_1"/>
    <property type="match status" value="1"/>
</dbReference>
<evidence type="ECO:0000313" key="3">
    <source>
        <dbReference type="EMBL" id="OGZ88826.1"/>
    </source>
</evidence>
<evidence type="ECO:0000256" key="1">
    <source>
        <dbReference type="SAM" id="MobiDB-lite"/>
    </source>
</evidence>
<dbReference type="InterPro" id="IPR026870">
    <property type="entry name" value="Zinc_ribbon_dom"/>
</dbReference>
<accession>A0A1G2JNV5</accession>
<proteinExistence type="predicted"/>
<dbReference type="AlphaFoldDB" id="A0A1G2JNV5"/>
<feature type="compositionally biased region" description="Polar residues" evidence="1">
    <location>
        <begin position="16"/>
        <end position="32"/>
    </location>
</feature>
<sequence length="391" mass="44346">MANQEILNKSEESDQAYESSEQSMQKLESEQLSIEELDAKNQEVEYLKRMDKEESSRQMELAQEEIERIYSDSKESTKICPSCGNALKFGVNFCGKCGFDFTKKNESGNEIVEKEKKFFRAFFEDGKHNNEVSVVPNHDKFAARIDAKLKSAEGDSGDFPDDFYVGVGTNADCVFFRDDDDREYPMLQLGGPEFDVNGKKVSFSELCPDGVELFIGGLDGNSFKYSISKKEVEDRRVELSQLMSPSDFVAMLHEIGHVKDTLKRETTDLYHKINVEKDLPDSQKWIQAEQLSSDASEERNAWAEAIKISRKFNLSIEKYIKDIAQKKLATYQERANKFGGVEIGVDDKKRREMRRQGKNAKGEIKEARCPSCGSKIGVGEKFCSECGTNLV</sequence>
<gene>
    <name evidence="3" type="ORF">A2561_05045</name>
</gene>
<reference evidence="3 4" key="1">
    <citation type="journal article" date="2016" name="Nat. Commun.">
        <title>Thousands of microbial genomes shed light on interconnected biogeochemical processes in an aquifer system.</title>
        <authorList>
            <person name="Anantharaman K."/>
            <person name="Brown C.T."/>
            <person name="Hug L.A."/>
            <person name="Sharon I."/>
            <person name="Castelle C.J."/>
            <person name="Probst A.J."/>
            <person name="Thomas B.C."/>
            <person name="Singh A."/>
            <person name="Wilkins M.J."/>
            <person name="Karaoz U."/>
            <person name="Brodie E.L."/>
            <person name="Williams K.H."/>
            <person name="Hubbard S.S."/>
            <person name="Banfield J.F."/>
        </authorList>
    </citation>
    <scope>NUCLEOTIDE SEQUENCE [LARGE SCALE GENOMIC DNA]</scope>
</reference>
<comment type="caution">
    <text evidence="3">The sequence shown here is derived from an EMBL/GenBank/DDBJ whole genome shotgun (WGS) entry which is preliminary data.</text>
</comment>
<feature type="domain" description="Zinc-ribbon" evidence="2">
    <location>
        <begin position="369"/>
        <end position="390"/>
    </location>
</feature>
<dbReference type="Proteomes" id="UP000178935">
    <property type="component" value="Unassembled WGS sequence"/>
</dbReference>
<name>A0A1G2JNV5_9BACT</name>